<reference evidence="2 3" key="1">
    <citation type="submission" date="2024-07" db="EMBL/GenBank/DDBJ databases">
        <title>Uliginosibacterium flavum JJ3220;KACC:17644.</title>
        <authorList>
            <person name="Kim M.K."/>
        </authorList>
    </citation>
    <scope>NUCLEOTIDE SEQUENCE [LARGE SCALE GENOMIC DNA]</scope>
    <source>
        <strain evidence="2 3">KACC:17644</strain>
    </source>
</reference>
<dbReference type="Proteomes" id="UP001549691">
    <property type="component" value="Unassembled WGS sequence"/>
</dbReference>
<proteinExistence type="predicted"/>
<evidence type="ECO:0000256" key="1">
    <source>
        <dbReference type="SAM" id="MobiDB-lite"/>
    </source>
</evidence>
<accession>A0ABV2TPN5</accession>
<keyword evidence="3" id="KW-1185">Reference proteome</keyword>
<evidence type="ECO:0000313" key="2">
    <source>
        <dbReference type="EMBL" id="MET7015892.1"/>
    </source>
</evidence>
<gene>
    <name evidence="2" type="ORF">ABXR19_17000</name>
</gene>
<organism evidence="2 3">
    <name type="scientific">Uliginosibacterium flavum</name>
    <dbReference type="NCBI Taxonomy" id="1396831"/>
    <lineage>
        <taxon>Bacteria</taxon>
        <taxon>Pseudomonadati</taxon>
        <taxon>Pseudomonadota</taxon>
        <taxon>Betaproteobacteria</taxon>
        <taxon>Rhodocyclales</taxon>
        <taxon>Zoogloeaceae</taxon>
        <taxon>Uliginosibacterium</taxon>
    </lineage>
</organism>
<dbReference type="EMBL" id="JBEWZI010000023">
    <property type="protein sequence ID" value="MET7015892.1"/>
    <property type="molecule type" value="Genomic_DNA"/>
</dbReference>
<sequence>MKSFFHPAWPDKKATSSKLKPPETSGHRTGLQPEIRLAVSPQAKVYRQLWIFIFHMHTTLELEARKAGWKLPRQCPKPGTPPLSPDFDAPTRCAEQTLTKKLKMKNTAFPMFE</sequence>
<dbReference type="RefSeq" id="WP_354602350.1">
    <property type="nucleotide sequence ID" value="NZ_JBEWZI010000023.1"/>
</dbReference>
<comment type="caution">
    <text evidence="2">The sequence shown here is derived from an EMBL/GenBank/DDBJ whole genome shotgun (WGS) entry which is preliminary data.</text>
</comment>
<name>A0ABV2TPN5_9RHOO</name>
<evidence type="ECO:0000313" key="3">
    <source>
        <dbReference type="Proteomes" id="UP001549691"/>
    </source>
</evidence>
<protein>
    <submittedName>
        <fullName evidence="2">Uncharacterized protein</fullName>
    </submittedName>
</protein>
<feature type="region of interest" description="Disordered" evidence="1">
    <location>
        <begin position="1"/>
        <end position="33"/>
    </location>
</feature>